<dbReference type="Pfam" id="PF23559">
    <property type="entry name" value="WHD_DRP"/>
    <property type="match status" value="1"/>
</dbReference>
<dbReference type="Proteomes" id="UP000324897">
    <property type="component" value="Unassembled WGS sequence"/>
</dbReference>
<evidence type="ECO:0000256" key="9">
    <source>
        <dbReference type="ARBA" id="ARBA00022840"/>
    </source>
</evidence>
<comment type="subunit">
    <text evidence="3">Homodimer.</text>
</comment>
<dbReference type="Gene3D" id="3.40.50.300">
    <property type="entry name" value="P-loop containing nucleotide triphosphate hydrolases"/>
    <property type="match status" value="1"/>
</dbReference>
<dbReference type="InterPro" id="IPR058922">
    <property type="entry name" value="WHD_DRP"/>
</dbReference>
<dbReference type="Gramene" id="TVU14633">
    <property type="protein sequence ID" value="TVU14633"/>
    <property type="gene ID" value="EJB05_38111"/>
</dbReference>
<sequence>MSGMLASSSIGRALEKLSSFLRAFSSVPSSSSLEDDQEELRRLERTMRRIRATLHDADMHWNIREESTKLRLKELKEVAYDAEDVVEEYEYEVNLCRVEALDRSAGRRKIQETLSASSSSVTPTASTGLEELRTSLERTMCSIRAMLHKAEEALQPSGVANNTSKCKLQEESGAYSMDAGVIAVPNELLLQTRKITERFSEIINYSDHFTLSEDDGEKQYTPSITSSRHTSSIVFEKSIQGRDQDKVRIVKKILSITGKSVGSPVSVMAIVGMGGLGKTTLAQLVYNDAMVHQSFHKLAWVYVSEHLDVNEITKKLYGSLTDEMCDFTELADMQVKLAAEIKGKRVLLVLDDVWSERRDLWELFCTPLSTARICQIIVTTRNEAVAKLIQTMPCYHLNCLSSYQSWSLFKQAAFIVEKESDTPANLIEIGKSIVEKCKGLPLAIKVLGSMLRYESDQKIWEDVLQNEMWDLEQPRNEVLPALELSFKHMPVCLRRCFLTLSLFPKTHSLCYTTITRFWELLDLIPWDSSDNKYETGTMYLKELILRSMLQFDHRIRYRMHDLIHDLACFLAEEEFYKLDEDTSSNEIPQTIRYLYIPEGVGSFEIPVIPHSLRALIYCDALAGLTSLKELKVFSENMGKKLEPGYRKGVNWTMMTFKPDLAKFNMTYFEEDGLDLMKKRAFDMAGILGVTVQVMFNGRKMFLLRGFPCYVHRHIKPLSSKSFPWFCEKVNDQLEVGVSLSGGQFKQLVCYTFCVLHVSFVNKFATISGGNHVDYVSNLIVAHATSFMKDTLQLAEIEECDLKRQLMIFIKVQMENPTFSSPTKEALATPREEFASEFQFSDKFLKVKQDLSKLIQNE</sequence>
<reference evidence="16 17" key="1">
    <citation type="journal article" date="2019" name="Sci. Rep.">
        <title>A high-quality genome of Eragrostis curvula grass provides insights into Poaceae evolution and supports new strategies to enhance forage quality.</title>
        <authorList>
            <person name="Carballo J."/>
            <person name="Santos B.A.C.M."/>
            <person name="Zappacosta D."/>
            <person name="Garbus I."/>
            <person name="Selva J.P."/>
            <person name="Gallo C.A."/>
            <person name="Diaz A."/>
            <person name="Albertini E."/>
            <person name="Caccamo M."/>
            <person name="Echenique V."/>
        </authorList>
    </citation>
    <scope>NUCLEOTIDE SEQUENCE [LARGE SCALE GENOMIC DNA]</scope>
    <source>
        <strain evidence="17">cv. Victoria</strain>
        <tissue evidence="16">Leaf</tissue>
    </source>
</reference>
<keyword evidence="8" id="KW-0611">Plant defense</keyword>
<comment type="catalytic activity">
    <reaction evidence="1">
        <text>ATP-dependent breakage, passage and rejoining of double-stranded DNA.</text>
        <dbReference type="EC" id="5.6.2.2"/>
    </reaction>
</comment>
<dbReference type="Gene3D" id="3.30.230.10">
    <property type="match status" value="1"/>
</dbReference>
<dbReference type="InterPro" id="IPR027417">
    <property type="entry name" value="P-loop_NTPase"/>
</dbReference>
<feature type="domain" description="NB-ARC" evidence="13">
    <location>
        <begin position="262"/>
        <end position="414"/>
    </location>
</feature>
<dbReference type="OrthoDB" id="748871at2759"/>
<evidence type="ECO:0000313" key="17">
    <source>
        <dbReference type="Proteomes" id="UP000324897"/>
    </source>
</evidence>
<feature type="coiled-coil region" evidence="11">
    <location>
        <begin position="33"/>
        <end position="92"/>
    </location>
</feature>
<keyword evidence="6" id="KW-0677">Repeat</keyword>
<dbReference type="InterPro" id="IPR042197">
    <property type="entry name" value="Apaf_helical"/>
</dbReference>
<evidence type="ECO:0000256" key="8">
    <source>
        <dbReference type="ARBA" id="ARBA00022821"/>
    </source>
</evidence>
<feature type="domain" description="Disease resistance N-terminal" evidence="14">
    <location>
        <begin position="11"/>
        <end position="98"/>
    </location>
</feature>
<dbReference type="Gene3D" id="1.10.8.430">
    <property type="entry name" value="Helical domain of apoptotic protease-activating factors"/>
    <property type="match status" value="1"/>
</dbReference>
<feature type="domain" description="Disease resistance protein winged helix" evidence="15">
    <location>
        <begin position="502"/>
        <end position="567"/>
    </location>
</feature>
<evidence type="ECO:0000259" key="13">
    <source>
        <dbReference type="Pfam" id="PF00931"/>
    </source>
</evidence>
<dbReference type="PANTHER" id="PTHR36766">
    <property type="entry name" value="PLANT BROAD-SPECTRUM MILDEW RESISTANCE PROTEIN RPW8"/>
    <property type="match status" value="1"/>
</dbReference>
<evidence type="ECO:0000256" key="5">
    <source>
        <dbReference type="ARBA" id="ARBA00022614"/>
    </source>
</evidence>
<comment type="caution">
    <text evidence="16">The sequence shown here is derived from an EMBL/GenBank/DDBJ whole genome shotgun (WGS) entry which is preliminary data.</text>
</comment>
<evidence type="ECO:0000256" key="7">
    <source>
        <dbReference type="ARBA" id="ARBA00022741"/>
    </source>
</evidence>
<keyword evidence="10" id="KW-0413">Isomerase</keyword>
<dbReference type="GO" id="GO:0006952">
    <property type="term" value="P:defense response"/>
    <property type="evidence" value="ECO:0007669"/>
    <property type="project" value="UniProtKB-KW"/>
</dbReference>
<dbReference type="InterPro" id="IPR020568">
    <property type="entry name" value="Ribosomal_Su5_D2-typ_SF"/>
</dbReference>
<dbReference type="Gene3D" id="1.10.10.10">
    <property type="entry name" value="Winged helix-like DNA-binding domain superfamily/Winged helix DNA-binding domain"/>
    <property type="match status" value="1"/>
</dbReference>
<dbReference type="InterPro" id="IPR036890">
    <property type="entry name" value="HATPase_C_sf"/>
</dbReference>
<evidence type="ECO:0000313" key="16">
    <source>
        <dbReference type="EMBL" id="TVU14633.1"/>
    </source>
</evidence>
<dbReference type="SUPFAM" id="SSF54211">
    <property type="entry name" value="Ribosomal protein S5 domain 2-like"/>
    <property type="match status" value="1"/>
</dbReference>
<dbReference type="AlphaFoldDB" id="A0A5J9TTD0"/>
<evidence type="ECO:0000256" key="2">
    <source>
        <dbReference type="ARBA" id="ARBA00008894"/>
    </source>
</evidence>
<dbReference type="GO" id="GO:0005524">
    <property type="term" value="F:ATP binding"/>
    <property type="evidence" value="ECO:0007669"/>
    <property type="project" value="UniProtKB-KW"/>
</dbReference>
<evidence type="ECO:0000256" key="4">
    <source>
        <dbReference type="ARBA" id="ARBA00012895"/>
    </source>
</evidence>
<dbReference type="Gene3D" id="3.30.565.10">
    <property type="entry name" value="Histidine kinase-like ATPase, C-terminal domain"/>
    <property type="match status" value="1"/>
</dbReference>
<dbReference type="EC" id="5.6.2.2" evidence="4"/>
<gene>
    <name evidence="16" type="ORF">EJB05_38111</name>
</gene>
<dbReference type="InterPro" id="IPR036388">
    <property type="entry name" value="WH-like_DNA-bd_sf"/>
</dbReference>
<keyword evidence="5" id="KW-0433">Leucine-rich repeat</keyword>
<name>A0A5J9TTD0_9POAL</name>
<comment type="similarity">
    <text evidence="2">Belongs to the disease resistance NB-LRR family.</text>
</comment>
<accession>A0A5J9TTD0</accession>
<feature type="non-terminal residue" evidence="16">
    <location>
        <position position="1"/>
    </location>
</feature>
<evidence type="ECO:0000256" key="11">
    <source>
        <dbReference type="SAM" id="Coils"/>
    </source>
</evidence>
<dbReference type="GO" id="GO:0003918">
    <property type="term" value="F:DNA topoisomerase type II (double strand cut, ATP-hydrolyzing) activity"/>
    <property type="evidence" value="ECO:0007669"/>
    <property type="project" value="UniProtKB-EC"/>
</dbReference>
<dbReference type="PRINTS" id="PR00364">
    <property type="entry name" value="DISEASERSIST"/>
</dbReference>
<keyword evidence="11" id="KW-0175">Coiled coil</keyword>
<keyword evidence="17" id="KW-1185">Reference proteome</keyword>
<dbReference type="Pfam" id="PF00931">
    <property type="entry name" value="NB-ARC"/>
    <property type="match status" value="1"/>
</dbReference>
<proteinExistence type="inferred from homology"/>
<dbReference type="GO" id="GO:0043531">
    <property type="term" value="F:ADP binding"/>
    <property type="evidence" value="ECO:0007669"/>
    <property type="project" value="InterPro"/>
</dbReference>
<evidence type="ECO:0000256" key="6">
    <source>
        <dbReference type="ARBA" id="ARBA00022737"/>
    </source>
</evidence>
<keyword evidence="7" id="KW-0547">Nucleotide-binding</keyword>
<dbReference type="InterPro" id="IPR013506">
    <property type="entry name" value="Topo_IIA_bsu_dom2"/>
</dbReference>
<evidence type="ECO:0000259" key="14">
    <source>
        <dbReference type="Pfam" id="PF18052"/>
    </source>
</evidence>
<evidence type="ECO:0000256" key="1">
    <source>
        <dbReference type="ARBA" id="ARBA00000185"/>
    </source>
</evidence>
<evidence type="ECO:0000256" key="3">
    <source>
        <dbReference type="ARBA" id="ARBA00011738"/>
    </source>
</evidence>
<dbReference type="GO" id="GO:0006265">
    <property type="term" value="P:DNA topological change"/>
    <property type="evidence" value="ECO:0007669"/>
    <property type="project" value="InterPro"/>
</dbReference>
<dbReference type="InterPro" id="IPR002182">
    <property type="entry name" value="NB-ARC"/>
</dbReference>
<keyword evidence="9" id="KW-0067">ATP-binding</keyword>
<dbReference type="InterPro" id="IPR014721">
    <property type="entry name" value="Ribsml_uS5_D2-typ_fold_subgr"/>
</dbReference>
<protein>
    <recommendedName>
        <fullName evidence="4">DNA topoisomerase (ATP-hydrolyzing)</fullName>
        <ecNumber evidence="4">5.6.2.2</ecNumber>
    </recommendedName>
</protein>
<feature type="domain" description="DNA topoisomerase type IIA subunit B" evidence="12">
    <location>
        <begin position="756"/>
        <end position="845"/>
    </location>
</feature>
<evidence type="ECO:0000259" key="15">
    <source>
        <dbReference type="Pfam" id="PF23559"/>
    </source>
</evidence>
<evidence type="ECO:0000256" key="10">
    <source>
        <dbReference type="ARBA" id="ARBA00023235"/>
    </source>
</evidence>
<evidence type="ECO:0000259" key="12">
    <source>
        <dbReference type="Pfam" id="PF00204"/>
    </source>
</evidence>
<dbReference type="SUPFAM" id="SSF52540">
    <property type="entry name" value="P-loop containing nucleoside triphosphate hydrolases"/>
    <property type="match status" value="1"/>
</dbReference>
<dbReference type="SUPFAM" id="SSF55874">
    <property type="entry name" value="ATPase domain of HSP90 chaperone/DNA topoisomerase II/histidine kinase"/>
    <property type="match status" value="1"/>
</dbReference>
<organism evidence="16 17">
    <name type="scientific">Eragrostis curvula</name>
    <name type="common">weeping love grass</name>
    <dbReference type="NCBI Taxonomy" id="38414"/>
    <lineage>
        <taxon>Eukaryota</taxon>
        <taxon>Viridiplantae</taxon>
        <taxon>Streptophyta</taxon>
        <taxon>Embryophyta</taxon>
        <taxon>Tracheophyta</taxon>
        <taxon>Spermatophyta</taxon>
        <taxon>Magnoliopsida</taxon>
        <taxon>Liliopsida</taxon>
        <taxon>Poales</taxon>
        <taxon>Poaceae</taxon>
        <taxon>PACMAD clade</taxon>
        <taxon>Chloridoideae</taxon>
        <taxon>Eragrostideae</taxon>
        <taxon>Eragrostidinae</taxon>
        <taxon>Eragrostis</taxon>
    </lineage>
</organism>
<dbReference type="PANTHER" id="PTHR36766:SF55">
    <property type="entry name" value="OS11G0492900 PROTEIN"/>
    <property type="match status" value="1"/>
</dbReference>
<dbReference type="Gene3D" id="1.20.5.4130">
    <property type="match status" value="1"/>
</dbReference>
<dbReference type="InterPro" id="IPR041118">
    <property type="entry name" value="Rx_N"/>
</dbReference>
<dbReference type="Pfam" id="PF00204">
    <property type="entry name" value="DNA_gyraseB"/>
    <property type="match status" value="1"/>
</dbReference>
<dbReference type="Pfam" id="PF18052">
    <property type="entry name" value="Rx_N"/>
    <property type="match status" value="1"/>
</dbReference>
<dbReference type="GO" id="GO:0003677">
    <property type="term" value="F:DNA binding"/>
    <property type="evidence" value="ECO:0007669"/>
    <property type="project" value="InterPro"/>
</dbReference>
<dbReference type="EMBL" id="RWGY01000031">
    <property type="protein sequence ID" value="TVU14633.1"/>
    <property type="molecule type" value="Genomic_DNA"/>
</dbReference>